<dbReference type="InterPro" id="IPR036913">
    <property type="entry name" value="YegP-like_sf"/>
</dbReference>
<feature type="domain" description="DUF1508" evidence="1">
    <location>
        <begin position="62"/>
        <end position="107"/>
    </location>
</feature>
<reference evidence="3" key="2">
    <citation type="submission" date="2016-03" db="EMBL/GenBank/DDBJ databases">
        <authorList>
            <person name="Ploux O."/>
        </authorList>
    </citation>
    <scope>NUCLEOTIDE SEQUENCE</scope>
    <source>
        <strain evidence="3">NBRC 105008</strain>
    </source>
</reference>
<dbReference type="Proteomes" id="UP000093226">
    <property type="component" value="Unassembled WGS sequence"/>
</dbReference>
<dbReference type="RefSeq" id="WP_066325695.1">
    <property type="nucleotide sequence ID" value="NZ_BJVF01000001.1"/>
</dbReference>
<name>A0A1B9DTG3_9FLAO</name>
<reference evidence="5" key="1">
    <citation type="submission" date="2016-03" db="EMBL/GenBank/DDBJ databases">
        <title>Draft genome sequence of Paenibacillus glacialis DSM 22343.</title>
        <authorList>
            <person name="Shin S.-K."/>
            <person name="Yi H."/>
        </authorList>
    </citation>
    <scope>NUCLEOTIDE SEQUENCE [LARGE SCALE GENOMIC DNA]</scope>
    <source>
        <strain evidence="5">NBRC 105008</strain>
    </source>
</reference>
<evidence type="ECO:0000313" key="3">
    <source>
        <dbReference type="EMBL" id="OCB72971.1"/>
    </source>
</evidence>
<dbReference type="InterPro" id="IPR010879">
    <property type="entry name" value="DUF1508"/>
</dbReference>
<sequence length="121" mass="13783">MGKFVINKNTNGEFRFDFLDSYEQLIFSKSGYKNKAMCLIVIESIKRNSKEDSKFYRKRTADNECYFNLKSSNGKIIGISKIYEDKAAREDAIQFVKTTSADAPIEDLSKKSIKAPLETAS</sequence>
<evidence type="ECO:0000259" key="1">
    <source>
        <dbReference type="Pfam" id="PF07411"/>
    </source>
</evidence>
<dbReference type="Gene3D" id="2.30.29.80">
    <property type="match status" value="1"/>
</dbReference>
<gene>
    <name evidence="3" type="ORF">FBGL_04345</name>
    <name evidence="2" type="ORF">FGL01_09930</name>
    <name evidence="4" type="ORF">SAMN05192550_0718</name>
</gene>
<proteinExistence type="predicted"/>
<dbReference type="InterPro" id="IPR051141">
    <property type="entry name" value="UPF0339_domain"/>
</dbReference>
<protein>
    <recommendedName>
        <fullName evidence="1">DUF1508 domain-containing protein</fullName>
    </recommendedName>
</protein>
<keyword evidence="6" id="KW-1185">Reference proteome</keyword>
<dbReference type="EMBL" id="LVEO01000008">
    <property type="protein sequence ID" value="OCB72971.1"/>
    <property type="molecule type" value="Genomic_DNA"/>
</dbReference>
<evidence type="ECO:0000313" key="4">
    <source>
        <dbReference type="EMBL" id="SDI75005.1"/>
    </source>
</evidence>
<dbReference type="Pfam" id="PF07411">
    <property type="entry name" value="DUF1508"/>
    <property type="match status" value="2"/>
</dbReference>
<evidence type="ECO:0000313" key="5">
    <source>
        <dbReference type="Proteomes" id="UP000093226"/>
    </source>
</evidence>
<feature type="domain" description="DUF1508" evidence="1">
    <location>
        <begin position="10"/>
        <end position="52"/>
    </location>
</feature>
<dbReference type="EMBL" id="BJVF01000001">
    <property type="protein sequence ID" value="GEL10254.1"/>
    <property type="molecule type" value="Genomic_DNA"/>
</dbReference>
<accession>A0A1B9DTG3</accession>
<dbReference type="Proteomes" id="UP000182367">
    <property type="component" value="Unassembled WGS sequence"/>
</dbReference>
<dbReference type="Proteomes" id="UP000321579">
    <property type="component" value="Unassembled WGS sequence"/>
</dbReference>
<dbReference type="EMBL" id="FNEO01000001">
    <property type="protein sequence ID" value="SDI75005.1"/>
    <property type="molecule type" value="Genomic_DNA"/>
</dbReference>
<reference evidence="2 7" key="4">
    <citation type="submission" date="2019-07" db="EMBL/GenBank/DDBJ databases">
        <title>Whole genome shotgun sequence of Flavobacterium glycines NBRC 105008.</title>
        <authorList>
            <person name="Hosoyama A."/>
            <person name="Uohara A."/>
            <person name="Ohji S."/>
            <person name="Ichikawa N."/>
        </authorList>
    </citation>
    <scope>NUCLEOTIDE SEQUENCE [LARGE SCALE GENOMIC DNA]</scope>
    <source>
        <strain evidence="2 7">NBRC 105008</strain>
    </source>
</reference>
<dbReference type="PANTHER" id="PTHR40606:SF1">
    <property type="entry name" value="UPF0339 PROTEIN YEGP"/>
    <property type="match status" value="1"/>
</dbReference>
<organism evidence="3 5">
    <name type="scientific">Flavobacterium glycines</name>
    <dbReference type="NCBI Taxonomy" id="551990"/>
    <lineage>
        <taxon>Bacteria</taxon>
        <taxon>Pseudomonadati</taxon>
        <taxon>Bacteroidota</taxon>
        <taxon>Flavobacteriia</taxon>
        <taxon>Flavobacteriales</taxon>
        <taxon>Flavobacteriaceae</taxon>
        <taxon>Flavobacterium</taxon>
    </lineage>
</organism>
<evidence type="ECO:0000313" key="7">
    <source>
        <dbReference type="Proteomes" id="UP000321579"/>
    </source>
</evidence>
<dbReference type="PANTHER" id="PTHR40606">
    <property type="match status" value="1"/>
</dbReference>
<comment type="caution">
    <text evidence="3">The sequence shown here is derived from an EMBL/GenBank/DDBJ whole genome shotgun (WGS) entry which is preliminary data.</text>
</comment>
<evidence type="ECO:0000313" key="6">
    <source>
        <dbReference type="Proteomes" id="UP000182367"/>
    </source>
</evidence>
<reference evidence="4 6" key="3">
    <citation type="submission" date="2016-10" db="EMBL/GenBank/DDBJ databases">
        <authorList>
            <person name="Varghese N."/>
            <person name="Submissions S."/>
        </authorList>
    </citation>
    <scope>NUCLEOTIDE SEQUENCE [LARGE SCALE GENOMIC DNA]</scope>
    <source>
        <strain evidence="4 6">Gm-149</strain>
    </source>
</reference>
<dbReference type="OrthoDB" id="9802792at2"/>
<evidence type="ECO:0000313" key="2">
    <source>
        <dbReference type="EMBL" id="GEL10254.1"/>
    </source>
</evidence>
<dbReference type="AlphaFoldDB" id="A0A1B9DTG3"/>
<dbReference type="SUPFAM" id="SSF160113">
    <property type="entry name" value="YegP-like"/>
    <property type="match status" value="2"/>
</dbReference>